<organism evidence="2 3">
    <name type="scientific">Stephania japonica</name>
    <dbReference type="NCBI Taxonomy" id="461633"/>
    <lineage>
        <taxon>Eukaryota</taxon>
        <taxon>Viridiplantae</taxon>
        <taxon>Streptophyta</taxon>
        <taxon>Embryophyta</taxon>
        <taxon>Tracheophyta</taxon>
        <taxon>Spermatophyta</taxon>
        <taxon>Magnoliopsida</taxon>
        <taxon>Ranunculales</taxon>
        <taxon>Menispermaceae</taxon>
        <taxon>Menispermoideae</taxon>
        <taxon>Cissampelideae</taxon>
        <taxon>Stephania</taxon>
    </lineage>
</organism>
<evidence type="ECO:0000259" key="1">
    <source>
        <dbReference type="PROSITE" id="PS51746"/>
    </source>
</evidence>
<dbReference type="AlphaFoldDB" id="A0AAP0P4H0"/>
<evidence type="ECO:0000313" key="3">
    <source>
        <dbReference type="Proteomes" id="UP001417504"/>
    </source>
</evidence>
<proteinExistence type="predicted"/>
<dbReference type="InterPro" id="IPR036457">
    <property type="entry name" value="PPM-type-like_dom_sf"/>
</dbReference>
<dbReference type="CDD" id="cd00143">
    <property type="entry name" value="PP2Cc"/>
    <property type="match status" value="1"/>
</dbReference>
<dbReference type="Gene3D" id="3.60.40.10">
    <property type="entry name" value="PPM-type phosphatase domain"/>
    <property type="match status" value="2"/>
</dbReference>
<reference evidence="2 3" key="1">
    <citation type="submission" date="2024-01" db="EMBL/GenBank/DDBJ databases">
        <title>Genome assemblies of Stephania.</title>
        <authorList>
            <person name="Yang L."/>
        </authorList>
    </citation>
    <scope>NUCLEOTIDE SEQUENCE [LARGE SCALE GENOMIC DNA]</scope>
    <source>
        <strain evidence="2">QJT</strain>
        <tissue evidence="2">Leaf</tissue>
    </source>
</reference>
<protein>
    <recommendedName>
        <fullName evidence="1">PPM-type phosphatase domain-containing protein</fullName>
    </recommendedName>
</protein>
<dbReference type="Proteomes" id="UP001417504">
    <property type="component" value="Unassembled WGS sequence"/>
</dbReference>
<feature type="domain" description="PPM-type phosphatase" evidence="1">
    <location>
        <begin position="31"/>
        <end position="232"/>
    </location>
</feature>
<dbReference type="PANTHER" id="PTHR47992">
    <property type="entry name" value="PROTEIN PHOSPHATASE"/>
    <property type="match status" value="1"/>
</dbReference>
<gene>
    <name evidence="2" type="ORF">Sjap_011174</name>
</gene>
<comment type="caution">
    <text evidence="2">The sequence shown here is derived from an EMBL/GenBank/DDBJ whole genome shotgun (WGS) entry which is preliminary data.</text>
</comment>
<name>A0AAP0P4H0_9MAGN</name>
<dbReference type="Pfam" id="PF00481">
    <property type="entry name" value="PP2C"/>
    <property type="match status" value="1"/>
</dbReference>
<dbReference type="SMART" id="SM00332">
    <property type="entry name" value="PP2Cc"/>
    <property type="match status" value="1"/>
</dbReference>
<sequence>MYGFVYAIATSLDPLLGIELDLHLHSRTLLEYSAFTHREYYPYSLNHENQDSFWIKTKIQGNPILHFFGVFDEHGRYGDKCSHFVRDILIEILSSDPALLDDLVKAYNSAFLVTNSDLHDSEMNDIISGTTAITILVIGDTLFVANVRGSRAELGDFGAETIGVIGVPEVSVVKLMPHHMFFVIASDGVFQYFMSQVVFNMVAKYRDPRDACAAVAGETYKKCMAGKIWANR</sequence>
<dbReference type="EMBL" id="JBBNAE010000004">
    <property type="protein sequence ID" value="KAK9130687.1"/>
    <property type="molecule type" value="Genomic_DNA"/>
</dbReference>
<dbReference type="InterPro" id="IPR015655">
    <property type="entry name" value="PP2C"/>
</dbReference>
<dbReference type="PROSITE" id="PS51746">
    <property type="entry name" value="PPM_2"/>
    <property type="match status" value="1"/>
</dbReference>
<keyword evidence="3" id="KW-1185">Reference proteome</keyword>
<accession>A0AAP0P4H0</accession>
<dbReference type="InterPro" id="IPR001932">
    <property type="entry name" value="PPM-type_phosphatase-like_dom"/>
</dbReference>
<evidence type="ECO:0000313" key="2">
    <source>
        <dbReference type="EMBL" id="KAK9130687.1"/>
    </source>
</evidence>
<dbReference type="SUPFAM" id="SSF81606">
    <property type="entry name" value="PP2C-like"/>
    <property type="match status" value="1"/>
</dbReference>
<dbReference type="GO" id="GO:0004722">
    <property type="term" value="F:protein serine/threonine phosphatase activity"/>
    <property type="evidence" value="ECO:0007669"/>
    <property type="project" value="InterPro"/>
</dbReference>